<dbReference type="PATRIC" id="fig|699431.3.peg.1329"/>
<dbReference type="SUPFAM" id="SSF88659">
    <property type="entry name" value="Sigma3 and sigma4 domains of RNA polymerase sigma factors"/>
    <property type="match status" value="1"/>
</dbReference>
<keyword evidence="2" id="KW-0804">Transcription</keyword>
<dbReference type="Proteomes" id="UP000050535">
    <property type="component" value="Unassembled WGS sequence"/>
</dbReference>
<dbReference type="InterPro" id="IPR036388">
    <property type="entry name" value="WH-like_DNA-bd_sf"/>
</dbReference>
<dbReference type="PANTHER" id="PTHR34236:SF1">
    <property type="entry name" value="DIMETHYL SULFOXIDE REDUCTASE TRANSCRIPTIONAL ACTIVATOR"/>
    <property type="match status" value="1"/>
</dbReference>
<comment type="caution">
    <text evidence="5">The sequence shown here is derived from an EMBL/GenBank/DDBJ whole genome shotgun (WGS) entry which is preliminary data.</text>
</comment>
<organism evidence="5 6">
    <name type="scientific">Halolamina pelagica</name>
    <dbReference type="NCBI Taxonomy" id="699431"/>
    <lineage>
        <taxon>Archaea</taxon>
        <taxon>Methanobacteriati</taxon>
        <taxon>Methanobacteriota</taxon>
        <taxon>Stenosarchaea group</taxon>
        <taxon>Halobacteria</taxon>
        <taxon>Halobacteriales</taxon>
        <taxon>Haloferacaceae</taxon>
    </lineage>
</organism>
<dbReference type="InterPro" id="IPR031803">
    <property type="entry name" value="BAT_GAF/HTH-assoc"/>
</dbReference>
<evidence type="ECO:0000256" key="2">
    <source>
        <dbReference type="ARBA" id="ARBA00023163"/>
    </source>
</evidence>
<dbReference type="InterPro" id="IPR013324">
    <property type="entry name" value="RNA_pol_sigma_r3/r4-like"/>
</dbReference>
<evidence type="ECO:0000313" key="5">
    <source>
        <dbReference type="EMBL" id="KPN30565.1"/>
    </source>
</evidence>
<keyword evidence="1" id="KW-0805">Transcription regulation</keyword>
<dbReference type="PANTHER" id="PTHR34236">
    <property type="entry name" value="DIMETHYL SULFOXIDE REDUCTASE TRANSCRIPTIONAL ACTIVATOR"/>
    <property type="match status" value="1"/>
</dbReference>
<gene>
    <name evidence="5" type="primary">bat_4</name>
    <name evidence="5" type="ORF">SY89_01300</name>
</gene>
<name>A0A0P7GAU7_9EURY</name>
<evidence type="ECO:0000259" key="3">
    <source>
        <dbReference type="Pfam" id="PF04967"/>
    </source>
</evidence>
<keyword evidence="6" id="KW-1185">Reference proteome</keyword>
<evidence type="ECO:0000259" key="4">
    <source>
        <dbReference type="Pfam" id="PF15915"/>
    </source>
</evidence>
<sequence>MGALPRSVVGDHGDGTIVAELPASYDATEVVSTFLSEYGGELRAKRERDSFTPLFSQRELEQALDQFLTDRQREVLETAFEAGYYDWPREISGAALADELGISQPTLSEHLTTAERKLLSLVFDQ</sequence>
<dbReference type="AlphaFoldDB" id="A0A0P7GAU7"/>
<feature type="domain" description="Bacterioopsin transcriptional activator GAF and HTH associated" evidence="4">
    <location>
        <begin position="2"/>
        <end position="50"/>
    </location>
</feature>
<evidence type="ECO:0000313" key="6">
    <source>
        <dbReference type="Proteomes" id="UP000050535"/>
    </source>
</evidence>
<accession>A0A0P7GAU7</accession>
<dbReference type="InterPro" id="IPR007050">
    <property type="entry name" value="HTH_bacterioopsin"/>
</dbReference>
<protein>
    <submittedName>
        <fullName evidence="5">Bacterioopsin transcriptional activator</fullName>
    </submittedName>
</protein>
<evidence type="ECO:0000256" key="1">
    <source>
        <dbReference type="ARBA" id="ARBA00023015"/>
    </source>
</evidence>
<dbReference type="Pfam" id="PF04967">
    <property type="entry name" value="HTH_10"/>
    <property type="match status" value="1"/>
</dbReference>
<dbReference type="Gene3D" id="1.10.10.10">
    <property type="entry name" value="Winged helix-like DNA-binding domain superfamily/Winged helix DNA-binding domain"/>
    <property type="match status" value="1"/>
</dbReference>
<feature type="domain" description="HTH bat-type" evidence="3">
    <location>
        <begin position="68"/>
        <end position="119"/>
    </location>
</feature>
<dbReference type="STRING" id="699431.SY89_01300"/>
<dbReference type="EMBL" id="LGUC01000001">
    <property type="protein sequence ID" value="KPN30565.1"/>
    <property type="molecule type" value="Genomic_DNA"/>
</dbReference>
<reference evidence="6" key="1">
    <citation type="submission" date="2013-11" db="EMBL/GenBank/DDBJ databases">
        <authorList>
            <person name="Hoang H.T."/>
            <person name="Killian M.L."/>
            <person name="Madson D.M."/>
            <person name="Arruda P.H.E."/>
            <person name="Sun D."/>
            <person name="Schwartz K.J."/>
            <person name="Yoon K."/>
        </authorList>
    </citation>
    <scope>NUCLEOTIDE SEQUENCE [LARGE SCALE GENOMIC DNA]</scope>
    <source>
        <strain evidence="6">CDK2</strain>
    </source>
</reference>
<dbReference type="OrthoDB" id="312057at2157"/>
<proteinExistence type="predicted"/>
<dbReference type="Pfam" id="PF15915">
    <property type="entry name" value="BAT"/>
    <property type="match status" value="1"/>
</dbReference>